<reference evidence="10" key="1">
    <citation type="submission" date="2019-02" db="EMBL/GenBank/DDBJ databases">
        <title>Genome of the parasitoid wasp Diachasma alloeum, an emerging model for ecological speciation and transitions to asexual reproduction.</title>
        <authorList>
            <person name="Robertson H.M."/>
            <person name="Walden K.K."/>
            <person name="Tvedte E.S."/>
            <person name="Hood G.R."/>
            <person name="Feder J.L."/>
            <person name="Forbes A.A."/>
            <person name="Logsdon J.M."/>
            <person name="Mcelroy K.E."/>
        </authorList>
    </citation>
    <scope>NUCLEOTIDE SEQUENCE [LARGE SCALE GENOMIC DNA]</scope>
    <source>
        <strain evidence="10">Michigan</strain>
    </source>
</reference>
<sequence>MTKAGGKSQVNGSVYENEDFVYSYGWNRVMMHAIGGWPEDNDNFFMRNRIFLNGLALMLFVILPQSASAAVFWGDLNAFIECFSVNLAVNLSLLKIVWLGVQRSTVQNLLKLMAGDWLMEKTLEEHEEMLKMTKIIRLISSLSFYWTLCLFAAYVSVQILVGFELRNDPNVDPRLSIGFLYTCVFPFDTSPLAVFIPIWIAQFLCTYLSMAGYSSPDSFLGMFVFHQCGQLKVLRRRLERIVDEKTMENPRVFWKKLGEIVERHEHLNERASEIEENFNKIFLAATLVCIFATCTQGFAVITLLQETEGDFPVLQMIFLLVFTTYDLGHFFVYCMAGDILMTESSNFGVSMYNSQWYNLAPTDAKSVLIFTSRCIMPQQITGGKFTVLSLPLFANVVKTAASYLSVLLAMKV</sequence>
<protein>
    <recommendedName>
        <fullName evidence="9">Odorant receptor</fullName>
    </recommendedName>
</protein>
<dbReference type="GeneID" id="107046811"/>
<accession>A0A4E0S4L7</accession>
<evidence type="ECO:0000256" key="6">
    <source>
        <dbReference type="ARBA" id="ARBA00023136"/>
    </source>
</evidence>
<evidence type="ECO:0000256" key="9">
    <source>
        <dbReference type="RuleBase" id="RU351113"/>
    </source>
</evidence>
<evidence type="ECO:0000256" key="7">
    <source>
        <dbReference type="ARBA" id="ARBA00023170"/>
    </source>
</evidence>
<feature type="transmembrane region" description="Helical" evidence="9">
    <location>
        <begin position="135"/>
        <end position="157"/>
    </location>
</feature>
<feature type="transmembrane region" description="Helical" evidence="9">
    <location>
        <begin position="177"/>
        <end position="200"/>
    </location>
</feature>
<dbReference type="AlphaFoldDB" id="A0A4E0S4L7"/>
<keyword evidence="3 9" id="KW-0812">Transmembrane</keyword>
<evidence type="ECO:0000313" key="10">
    <source>
        <dbReference type="EMBL" id="THK33253.1"/>
    </source>
</evidence>
<keyword evidence="2 9" id="KW-0716">Sensory transduction</keyword>
<dbReference type="EMBL" id="ML160187">
    <property type="protein sequence ID" value="THK33253.1"/>
    <property type="molecule type" value="Genomic_DNA"/>
</dbReference>
<comment type="subcellular location">
    <subcellularLocation>
        <location evidence="9">Cell membrane</location>
        <topology evidence="9">Multi-pass membrane protein</topology>
    </subcellularLocation>
    <subcellularLocation>
        <location evidence="1">Membrane</location>
        <topology evidence="1">Multi-pass membrane protein</topology>
    </subcellularLocation>
</comment>
<dbReference type="OrthoDB" id="6617147at2759"/>
<evidence type="ECO:0000256" key="5">
    <source>
        <dbReference type="ARBA" id="ARBA00022989"/>
    </source>
</evidence>
<comment type="similarity">
    <text evidence="9">Belongs to the insect chemoreceptor superfamily. Heteromeric odorant receptor channel (TC 1.A.69) family.</text>
</comment>
<comment type="caution">
    <text evidence="9">Lacks conserved residue(s) required for the propagation of feature annotation.</text>
</comment>
<evidence type="ECO:0000256" key="3">
    <source>
        <dbReference type="ARBA" id="ARBA00022692"/>
    </source>
</evidence>
<dbReference type="GO" id="GO:0005886">
    <property type="term" value="C:plasma membrane"/>
    <property type="evidence" value="ECO:0007669"/>
    <property type="project" value="UniProtKB-SubCell"/>
</dbReference>
<dbReference type="PANTHER" id="PTHR21137:SF26">
    <property type="entry name" value="ODORANT RECEPTOR 10A-RELATED"/>
    <property type="match status" value="1"/>
</dbReference>
<dbReference type="Pfam" id="PF02949">
    <property type="entry name" value="7tm_6"/>
    <property type="match status" value="1"/>
</dbReference>
<dbReference type="GO" id="GO:0005549">
    <property type="term" value="F:odorant binding"/>
    <property type="evidence" value="ECO:0007669"/>
    <property type="project" value="InterPro"/>
</dbReference>
<evidence type="ECO:0000256" key="2">
    <source>
        <dbReference type="ARBA" id="ARBA00022606"/>
    </source>
</evidence>
<feature type="transmembrane region" description="Helical" evidence="9">
    <location>
        <begin position="316"/>
        <end position="336"/>
    </location>
</feature>
<evidence type="ECO:0000256" key="8">
    <source>
        <dbReference type="ARBA" id="ARBA00023224"/>
    </source>
</evidence>
<dbReference type="CTD" id="100463040"/>
<keyword evidence="11" id="KW-1185">Reference proteome</keyword>
<dbReference type="Proteomes" id="UP000297026">
    <property type="component" value="Unassembled WGS sequence"/>
</dbReference>
<dbReference type="KEGG" id="dam:107046811"/>
<feature type="transmembrane region" description="Helical" evidence="9">
    <location>
        <begin position="78"/>
        <end position="101"/>
    </location>
</feature>
<evidence type="ECO:0000256" key="1">
    <source>
        <dbReference type="ARBA" id="ARBA00004141"/>
    </source>
</evidence>
<keyword evidence="7 9" id="KW-0675">Receptor</keyword>
<feature type="transmembrane region" description="Helical" evidence="9">
    <location>
        <begin position="281"/>
        <end position="304"/>
    </location>
</feature>
<keyword evidence="4 9" id="KW-0552">Olfaction</keyword>
<evidence type="ECO:0000313" key="11">
    <source>
        <dbReference type="Proteomes" id="UP000297026"/>
    </source>
</evidence>
<dbReference type="PANTHER" id="PTHR21137">
    <property type="entry name" value="ODORANT RECEPTOR"/>
    <property type="match status" value="1"/>
</dbReference>
<keyword evidence="8 9" id="KW-0807">Transducer</keyword>
<keyword evidence="6 9" id="KW-0472">Membrane</keyword>
<dbReference type="GO" id="GO:0007165">
    <property type="term" value="P:signal transduction"/>
    <property type="evidence" value="ECO:0007669"/>
    <property type="project" value="UniProtKB-KW"/>
</dbReference>
<gene>
    <name evidence="10" type="primary">Or17</name>
    <name evidence="10" type="ORF">DALL_DALL000459</name>
</gene>
<dbReference type="InterPro" id="IPR004117">
    <property type="entry name" value="7tm6_olfct_rcpt"/>
</dbReference>
<name>A0A4E0S4L7_9HYME</name>
<organism evidence="10 11">
    <name type="scientific">Diachasma alloeum</name>
    <dbReference type="NCBI Taxonomy" id="454923"/>
    <lineage>
        <taxon>Eukaryota</taxon>
        <taxon>Metazoa</taxon>
        <taxon>Ecdysozoa</taxon>
        <taxon>Arthropoda</taxon>
        <taxon>Hexapoda</taxon>
        <taxon>Insecta</taxon>
        <taxon>Pterygota</taxon>
        <taxon>Neoptera</taxon>
        <taxon>Endopterygota</taxon>
        <taxon>Hymenoptera</taxon>
        <taxon>Apocrita</taxon>
        <taxon>Ichneumonoidea</taxon>
        <taxon>Braconidae</taxon>
        <taxon>Opiinae</taxon>
        <taxon>Diachasma</taxon>
    </lineage>
</organism>
<dbReference type="GO" id="GO:0004984">
    <property type="term" value="F:olfactory receptor activity"/>
    <property type="evidence" value="ECO:0007669"/>
    <property type="project" value="InterPro"/>
</dbReference>
<proteinExistence type="inferred from homology"/>
<keyword evidence="5 9" id="KW-1133">Transmembrane helix</keyword>
<feature type="transmembrane region" description="Helical" evidence="9">
    <location>
        <begin position="50"/>
        <end position="72"/>
    </location>
</feature>
<evidence type="ECO:0000256" key="4">
    <source>
        <dbReference type="ARBA" id="ARBA00022725"/>
    </source>
</evidence>